<proteinExistence type="predicted"/>
<organism evidence="2 3">
    <name type="scientific">Dorcoceras hygrometricum</name>
    <dbReference type="NCBI Taxonomy" id="472368"/>
    <lineage>
        <taxon>Eukaryota</taxon>
        <taxon>Viridiplantae</taxon>
        <taxon>Streptophyta</taxon>
        <taxon>Embryophyta</taxon>
        <taxon>Tracheophyta</taxon>
        <taxon>Spermatophyta</taxon>
        <taxon>Magnoliopsida</taxon>
        <taxon>eudicotyledons</taxon>
        <taxon>Gunneridae</taxon>
        <taxon>Pentapetalae</taxon>
        <taxon>asterids</taxon>
        <taxon>lamiids</taxon>
        <taxon>Lamiales</taxon>
        <taxon>Gesneriaceae</taxon>
        <taxon>Didymocarpoideae</taxon>
        <taxon>Trichosporeae</taxon>
        <taxon>Loxocarpinae</taxon>
        <taxon>Dorcoceras</taxon>
    </lineage>
</organism>
<dbReference type="EMBL" id="KQ995708">
    <property type="protein sequence ID" value="KZV46113.1"/>
    <property type="molecule type" value="Genomic_DNA"/>
</dbReference>
<evidence type="ECO:0000313" key="3">
    <source>
        <dbReference type="Proteomes" id="UP000250235"/>
    </source>
</evidence>
<feature type="region of interest" description="Disordered" evidence="1">
    <location>
        <begin position="455"/>
        <end position="483"/>
    </location>
</feature>
<name>A0A2Z7CHH7_9LAMI</name>
<dbReference type="Proteomes" id="UP000250235">
    <property type="component" value="Unassembled WGS sequence"/>
</dbReference>
<protein>
    <recommendedName>
        <fullName evidence="4">Splicing factor 3B subunit 1-like</fullName>
    </recommendedName>
</protein>
<keyword evidence="3" id="KW-1185">Reference proteome</keyword>
<evidence type="ECO:0008006" key="4">
    <source>
        <dbReference type="Google" id="ProtNLM"/>
    </source>
</evidence>
<accession>A0A2Z7CHH7</accession>
<gene>
    <name evidence="2" type="ORF">F511_12640</name>
</gene>
<dbReference type="AlphaFoldDB" id="A0A2Z7CHH7"/>
<feature type="compositionally biased region" description="Polar residues" evidence="1">
    <location>
        <begin position="330"/>
        <end position="342"/>
    </location>
</feature>
<reference evidence="2 3" key="1">
    <citation type="journal article" date="2015" name="Proc. Natl. Acad. Sci. U.S.A.">
        <title>The resurrection genome of Boea hygrometrica: A blueprint for survival of dehydration.</title>
        <authorList>
            <person name="Xiao L."/>
            <person name="Yang G."/>
            <person name="Zhang L."/>
            <person name="Yang X."/>
            <person name="Zhao S."/>
            <person name="Ji Z."/>
            <person name="Zhou Q."/>
            <person name="Hu M."/>
            <person name="Wang Y."/>
            <person name="Chen M."/>
            <person name="Xu Y."/>
            <person name="Jin H."/>
            <person name="Xiao X."/>
            <person name="Hu G."/>
            <person name="Bao F."/>
            <person name="Hu Y."/>
            <person name="Wan P."/>
            <person name="Li L."/>
            <person name="Deng X."/>
            <person name="Kuang T."/>
            <person name="Xiang C."/>
            <person name="Zhu J.K."/>
            <person name="Oliver M.J."/>
            <person name="He Y."/>
        </authorList>
    </citation>
    <scope>NUCLEOTIDE SEQUENCE [LARGE SCALE GENOMIC DNA]</scope>
    <source>
        <strain evidence="3">cv. XS01</strain>
    </source>
</reference>
<dbReference type="OrthoDB" id="1751168at2759"/>
<sequence>MAASFFVNTLQVEFESVLTMEHTGMAWMFKSLVDIGIEGFLAASGSVYENAVVELFANVKVVTGTIISTVANEKLALTKEVFAEAFKLPTEGMTRFLDIPNPIVVEMCGRFFGSDVPFMAPRKKKEMKVEFRLLHDIMAKAVCAKTRSFDVVISEKFDLMLAISAGLKVNWVQILFQVLVAMVNNPTRQSQGFVFQQSVLLDRLVKADHGEVVKLHHQKLLASKSVQTYIKKNFGVVPACETSKVSEVSPVSINQLPKVFRLTELRRKPVKRRIWRKRLTRGFVHTESIEEPWRQAQKSGRVSDSEATVTVPLMLITKKHRTKREKKVPTTANPQVEYQNGTIPEIPAGGDKGSTSGGPETTMETPPDLENQAGDGSNTPEHIEHMECWNVTSNVDEQEDLMEYETQTEKESQDGTVSTIAQGELDKSTDDGPEGLVENEGRIENVEQIERVASSNQPEMEDATDEGTNVVRSGPEKPTQKSMKFTGKGIFAPMEIRDINWATHFMPEIEPTAKGKGMSKFIAQPNPMEEHCQLVLRTAWEDVSSKITDYDEWMHFRTVVRLKNFSSFEDLTKIEERFLFWAETEQVSELFEHRLLILYKLYEMELQNRVDEHRANFKPAEPYLMYEYMCIRFLSRELKEIQRQHRTLCTLAGLPLLALEASIAEDAANVVLPQVTWCQACKYLLTGDNPA</sequence>
<evidence type="ECO:0000313" key="2">
    <source>
        <dbReference type="EMBL" id="KZV46113.1"/>
    </source>
</evidence>
<evidence type="ECO:0000256" key="1">
    <source>
        <dbReference type="SAM" id="MobiDB-lite"/>
    </source>
</evidence>
<feature type="region of interest" description="Disordered" evidence="1">
    <location>
        <begin position="320"/>
        <end position="381"/>
    </location>
</feature>